<dbReference type="SMART" id="SM00949">
    <property type="entry name" value="PAZ"/>
    <property type="match status" value="1"/>
</dbReference>
<feature type="domain" description="Piwi" evidence="3">
    <location>
        <begin position="484"/>
        <end position="785"/>
    </location>
</feature>
<feature type="domain" description="PAZ" evidence="2">
    <location>
        <begin position="238"/>
        <end position="340"/>
    </location>
</feature>
<dbReference type="Pfam" id="PF02170">
    <property type="entry name" value="PAZ"/>
    <property type="match status" value="1"/>
</dbReference>
<comment type="caution">
    <text evidence="4">The sequence shown here is derived from an EMBL/GenBank/DDBJ whole genome shotgun (WGS) entry which is preliminary data.</text>
</comment>
<dbReference type="AlphaFoldDB" id="A0A9N9GX77"/>
<dbReference type="PROSITE" id="PS50822">
    <property type="entry name" value="PIWI"/>
    <property type="match status" value="1"/>
</dbReference>
<protein>
    <submittedName>
        <fullName evidence="4">6105_t:CDS:1</fullName>
    </submittedName>
</protein>
<dbReference type="CDD" id="cd02846">
    <property type="entry name" value="PAZ_argonaute_like"/>
    <property type="match status" value="1"/>
</dbReference>
<dbReference type="InterPro" id="IPR012337">
    <property type="entry name" value="RNaseH-like_sf"/>
</dbReference>
<dbReference type="Gene3D" id="3.40.50.2300">
    <property type="match status" value="2"/>
</dbReference>
<dbReference type="GO" id="GO:0003723">
    <property type="term" value="F:RNA binding"/>
    <property type="evidence" value="ECO:0007669"/>
    <property type="project" value="InterPro"/>
</dbReference>
<organism evidence="4 5">
    <name type="scientific">Ambispora gerdemannii</name>
    <dbReference type="NCBI Taxonomy" id="144530"/>
    <lineage>
        <taxon>Eukaryota</taxon>
        <taxon>Fungi</taxon>
        <taxon>Fungi incertae sedis</taxon>
        <taxon>Mucoromycota</taxon>
        <taxon>Glomeromycotina</taxon>
        <taxon>Glomeromycetes</taxon>
        <taxon>Archaeosporales</taxon>
        <taxon>Ambisporaceae</taxon>
        <taxon>Ambispora</taxon>
    </lineage>
</organism>
<comment type="similarity">
    <text evidence="1">Belongs to the argonaute family.</text>
</comment>
<evidence type="ECO:0000259" key="3">
    <source>
        <dbReference type="PROSITE" id="PS50822"/>
    </source>
</evidence>
<dbReference type="Pfam" id="PF16488">
    <property type="entry name" value="ArgoL2"/>
    <property type="match status" value="1"/>
</dbReference>
<dbReference type="InterPro" id="IPR032472">
    <property type="entry name" value="ArgoL2"/>
</dbReference>
<dbReference type="OrthoDB" id="10252740at2759"/>
<dbReference type="CDD" id="cd04657">
    <property type="entry name" value="Piwi_ago-like"/>
    <property type="match status" value="1"/>
</dbReference>
<dbReference type="InterPro" id="IPR003165">
    <property type="entry name" value="Piwi"/>
</dbReference>
<dbReference type="PANTHER" id="PTHR22891">
    <property type="entry name" value="EUKARYOTIC TRANSLATION INITIATION FACTOR 2C"/>
    <property type="match status" value="1"/>
</dbReference>
<gene>
    <name evidence="4" type="ORF">AGERDE_LOCUS10971</name>
</gene>
<dbReference type="InterPro" id="IPR045246">
    <property type="entry name" value="Piwi_ago-like"/>
</dbReference>
<dbReference type="Pfam" id="PF16486">
    <property type="entry name" value="ArgoN"/>
    <property type="match status" value="1"/>
</dbReference>
<dbReference type="Gene3D" id="3.30.420.10">
    <property type="entry name" value="Ribonuclease H-like superfamily/Ribonuclease H"/>
    <property type="match status" value="1"/>
</dbReference>
<dbReference type="SMART" id="SM01163">
    <property type="entry name" value="DUF1785"/>
    <property type="match status" value="1"/>
</dbReference>
<dbReference type="InterPro" id="IPR036085">
    <property type="entry name" value="PAZ_dom_sf"/>
</dbReference>
<dbReference type="Gene3D" id="2.170.260.10">
    <property type="entry name" value="paz domain"/>
    <property type="match status" value="1"/>
</dbReference>
<name>A0A9N9GX77_9GLOM</name>
<dbReference type="SMART" id="SM00950">
    <property type="entry name" value="Piwi"/>
    <property type="match status" value="1"/>
</dbReference>
<accession>A0A9N9GX77</accession>
<dbReference type="Pfam" id="PF08699">
    <property type="entry name" value="ArgoL1"/>
    <property type="match status" value="1"/>
</dbReference>
<sequence>MTSQQQQKGGIKLTDFVLRPSLGKVGRPIRVRTNFFEVTHLPDVNVTHYDVTITPDVPPAINKRVYKLFEDLQRSQGLGGIKPVFDGRKSLFSPKPLPFGDAKTFDITLPEDDGMTTAKRAPRAFSIKIKKVGVINMEELHRFLQSKTARTENCLTAIQVLDVLIRHHPSMNYSTVGRSFYTPEGSQALFGGVEVWQGYYQSVRPTINKMMINVDLSATAFYESGNLVQMVVKILGRRSVDDLRRGLDGKDRIKLEKSIKNLKIRVTHRGEAVAKRRYKITKITQKSAQDTKFEQGDNGITDVASYFNKTYQIRLNYPYLPCVTVKKDMHYPMEVCEVIEGQRFLRKLNERQTADMIKFTCQPPHIRANKIKQGLEILNYRNNEYLRQFGMSVSSDMAMVQARILPTPTLKYHPNSREHTVTPRDGSWNLRDKKLSGGATLTSWSNIPTKSPPISNAGYHADVENVLKQAWQKAGNAAKAAPQLIVCILPNTGVALYAAIKRVSDTILGVATQCIQSRHMMQAKKQYCANVCLKMNVKLGGYNVHLLPNQVSFISEKPTIIMGADVTHPAPGSIGRPSIAAVCGSLDPKATKYSAAIRVQAGRTEIIADLANMVKELLKNFYKASGKKPERILFYRDGVSEGQFEHVLNREIEAIKDACKSLDATYNPKVTFVVVQKRHHARFFPIDQKDSERSGNCLPGTVVESGITHPFEFDFYLQSHSGLQGTSRPCHYHVICDENFFTPDSLQTLSYNLCYLYARCTRSVSLVTPVYYAHLVCSRARFHSKDDNFSEFTDSADDGVGAAASFSAVKPELTR</sequence>
<dbReference type="Proteomes" id="UP000789831">
    <property type="component" value="Unassembled WGS sequence"/>
</dbReference>
<dbReference type="SUPFAM" id="SSF101690">
    <property type="entry name" value="PAZ domain"/>
    <property type="match status" value="1"/>
</dbReference>
<dbReference type="InterPro" id="IPR003100">
    <property type="entry name" value="PAZ_dom"/>
</dbReference>
<evidence type="ECO:0000259" key="2">
    <source>
        <dbReference type="PROSITE" id="PS50821"/>
    </source>
</evidence>
<keyword evidence="5" id="KW-1185">Reference proteome</keyword>
<evidence type="ECO:0000256" key="1">
    <source>
        <dbReference type="RuleBase" id="RU361178"/>
    </source>
</evidence>
<proteinExistence type="inferred from homology"/>
<dbReference type="SUPFAM" id="SSF53098">
    <property type="entry name" value="Ribonuclease H-like"/>
    <property type="match status" value="1"/>
</dbReference>
<evidence type="ECO:0000313" key="4">
    <source>
        <dbReference type="EMBL" id="CAG8640857.1"/>
    </source>
</evidence>
<dbReference type="InterPro" id="IPR014811">
    <property type="entry name" value="ArgoL1"/>
</dbReference>
<dbReference type="Pfam" id="PF02171">
    <property type="entry name" value="Piwi"/>
    <property type="match status" value="1"/>
</dbReference>
<dbReference type="PROSITE" id="PS50821">
    <property type="entry name" value="PAZ"/>
    <property type="match status" value="1"/>
</dbReference>
<dbReference type="EMBL" id="CAJVPL010003936">
    <property type="protein sequence ID" value="CAG8640857.1"/>
    <property type="molecule type" value="Genomic_DNA"/>
</dbReference>
<evidence type="ECO:0000313" key="5">
    <source>
        <dbReference type="Proteomes" id="UP000789831"/>
    </source>
</evidence>
<dbReference type="InterPro" id="IPR036397">
    <property type="entry name" value="RNaseH_sf"/>
</dbReference>
<feature type="non-terminal residue" evidence="4">
    <location>
        <position position="1"/>
    </location>
</feature>
<reference evidence="4" key="1">
    <citation type="submission" date="2021-06" db="EMBL/GenBank/DDBJ databases">
        <authorList>
            <person name="Kallberg Y."/>
            <person name="Tangrot J."/>
            <person name="Rosling A."/>
        </authorList>
    </citation>
    <scope>NUCLEOTIDE SEQUENCE</scope>
    <source>
        <strain evidence="4">MT106</strain>
    </source>
</reference>
<dbReference type="InterPro" id="IPR032474">
    <property type="entry name" value="Argonaute_N"/>
</dbReference>